<dbReference type="AlphaFoldDB" id="A0A6G1JSA8"/>
<evidence type="ECO:0000313" key="2">
    <source>
        <dbReference type="EMBL" id="KAF2703496.1"/>
    </source>
</evidence>
<keyword evidence="3" id="KW-1185">Reference proteome</keyword>
<feature type="transmembrane region" description="Helical" evidence="1">
    <location>
        <begin position="47"/>
        <end position="70"/>
    </location>
</feature>
<accession>A0A6G1JSA8</accession>
<name>A0A6G1JSA8_9PLEO</name>
<organism evidence="2 3">
    <name type="scientific">Pleomassaria siparia CBS 279.74</name>
    <dbReference type="NCBI Taxonomy" id="1314801"/>
    <lineage>
        <taxon>Eukaryota</taxon>
        <taxon>Fungi</taxon>
        <taxon>Dikarya</taxon>
        <taxon>Ascomycota</taxon>
        <taxon>Pezizomycotina</taxon>
        <taxon>Dothideomycetes</taxon>
        <taxon>Pleosporomycetidae</taxon>
        <taxon>Pleosporales</taxon>
        <taxon>Pleomassariaceae</taxon>
        <taxon>Pleomassaria</taxon>
    </lineage>
</organism>
<keyword evidence="1" id="KW-0812">Transmembrane</keyword>
<proteinExistence type="predicted"/>
<dbReference type="Proteomes" id="UP000799428">
    <property type="component" value="Unassembled WGS sequence"/>
</dbReference>
<sequence>MLAPKLKSSQFLTIGQYRLWLDLCLDNFGNAVRNWSRLICTRRPRQLCVWHSPLTFCLLLSFSFICLLFHRLFSL</sequence>
<protein>
    <submittedName>
        <fullName evidence="2">Uncharacterized protein</fullName>
    </submittedName>
</protein>
<reference evidence="2" key="1">
    <citation type="journal article" date="2020" name="Stud. Mycol.">
        <title>101 Dothideomycetes genomes: a test case for predicting lifestyles and emergence of pathogens.</title>
        <authorList>
            <person name="Haridas S."/>
            <person name="Albert R."/>
            <person name="Binder M."/>
            <person name="Bloem J."/>
            <person name="Labutti K."/>
            <person name="Salamov A."/>
            <person name="Andreopoulos B."/>
            <person name="Baker S."/>
            <person name="Barry K."/>
            <person name="Bills G."/>
            <person name="Bluhm B."/>
            <person name="Cannon C."/>
            <person name="Castanera R."/>
            <person name="Culley D."/>
            <person name="Daum C."/>
            <person name="Ezra D."/>
            <person name="Gonzalez J."/>
            <person name="Henrissat B."/>
            <person name="Kuo A."/>
            <person name="Liang C."/>
            <person name="Lipzen A."/>
            <person name="Lutzoni F."/>
            <person name="Magnuson J."/>
            <person name="Mondo S."/>
            <person name="Nolan M."/>
            <person name="Ohm R."/>
            <person name="Pangilinan J."/>
            <person name="Park H.-J."/>
            <person name="Ramirez L."/>
            <person name="Alfaro M."/>
            <person name="Sun H."/>
            <person name="Tritt A."/>
            <person name="Yoshinaga Y."/>
            <person name="Zwiers L.-H."/>
            <person name="Turgeon B."/>
            <person name="Goodwin S."/>
            <person name="Spatafora J."/>
            <person name="Crous P."/>
            <person name="Grigoriev I."/>
        </authorList>
    </citation>
    <scope>NUCLEOTIDE SEQUENCE</scope>
    <source>
        <strain evidence="2">CBS 279.74</strain>
    </source>
</reference>
<evidence type="ECO:0000256" key="1">
    <source>
        <dbReference type="SAM" id="Phobius"/>
    </source>
</evidence>
<evidence type="ECO:0000313" key="3">
    <source>
        <dbReference type="Proteomes" id="UP000799428"/>
    </source>
</evidence>
<keyword evidence="1" id="KW-0472">Membrane</keyword>
<gene>
    <name evidence="2" type="ORF">K504DRAFT_179305</name>
</gene>
<keyword evidence="1" id="KW-1133">Transmembrane helix</keyword>
<dbReference type="EMBL" id="MU005787">
    <property type="protein sequence ID" value="KAF2703496.1"/>
    <property type="molecule type" value="Genomic_DNA"/>
</dbReference>